<dbReference type="InterPro" id="IPR004352">
    <property type="entry name" value="GH114_TIM-barrel"/>
</dbReference>
<organism evidence="2 3">
    <name type="scientific">Anaeromicrobium sediminis</name>
    <dbReference type="NCBI Taxonomy" id="1478221"/>
    <lineage>
        <taxon>Bacteria</taxon>
        <taxon>Bacillati</taxon>
        <taxon>Bacillota</taxon>
        <taxon>Clostridia</taxon>
        <taxon>Peptostreptococcales</taxon>
        <taxon>Thermotaleaceae</taxon>
        <taxon>Anaeromicrobium</taxon>
    </lineage>
</organism>
<dbReference type="PANTHER" id="PTHR35882">
    <property type="entry name" value="PELA"/>
    <property type="match status" value="1"/>
</dbReference>
<evidence type="ECO:0000313" key="2">
    <source>
        <dbReference type="EMBL" id="PAB57747.1"/>
    </source>
</evidence>
<keyword evidence="3" id="KW-1185">Reference proteome</keyword>
<evidence type="ECO:0000313" key="3">
    <source>
        <dbReference type="Proteomes" id="UP000216024"/>
    </source>
</evidence>
<reference evidence="2 3" key="1">
    <citation type="submission" date="2017-06" db="EMBL/GenBank/DDBJ databases">
        <title>Draft genome sequence of anaerobic fermentative bacterium Anaeromicrobium sediminis DY2726D isolated from West Pacific Ocean sediments.</title>
        <authorList>
            <person name="Zeng X."/>
        </authorList>
    </citation>
    <scope>NUCLEOTIDE SEQUENCE [LARGE SCALE GENOMIC DNA]</scope>
    <source>
        <strain evidence="2 3">DY2726D</strain>
    </source>
</reference>
<dbReference type="Pfam" id="PF03537">
    <property type="entry name" value="Glyco_hydro_114"/>
    <property type="match status" value="1"/>
</dbReference>
<dbReference type="Gene3D" id="3.20.20.70">
    <property type="entry name" value="Aldolase class I"/>
    <property type="match status" value="1"/>
</dbReference>
<protein>
    <recommendedName>
        <fullName evidence="1">Glycoside-hydrolase family GH114 TIM-barrel domain-containing protein</fullName>
    </recommendedName>
</protein>
<feature type="domain" description="Glycoside-hydrolase family GH114 TIM-barrel" evidence="1">
    <location>
        <begin position="50"/>
        <end position="274"/>
    </location>
</feature>
<comment type="caution">
    <text evidence="2">The sequence shown here is derived from an EMBL/GenBank/DDBJ whole genome shotgun (WGS) entry which is preliminary data.</text>
</comment>
<dbReference type="InterPro" id="IPR017853">
    <property type="entry name" value="GH"/>
</dbReference>
<dbReference type="AlphaFoldDB" id="A0A267ME49"/>
<dbReference type="EMBL" id="NIBG01000023">
    <property type="protein sequence ID" value="PAB57747.1"/>
    <property type="molecule type" value="Genomic_DNA"/>
</dbReference>
<dbReference type="SUPFAM" id="SSF51445">
    <property type="entry name" value="(Trans)glycosidases"/>
    <property type="match status" value="1"/>
</dbReference>
<name>A0A267ME49_9FIRM</name>
<sequence length="275" mass="32392">MKGSVYTTFIVIILALFLLTGTDDEVLALSYDYGVFIGSSPREIRKLSKYEEVVIDGFYFTKENIDYLHKKGVKVYSYINIGSLEEFRPYYNNFKNITLDDYENWHDEKWIDVSNEQWQNYLVNTLAKDLSDKGIDGFFIDNVDVYSIYKNSETFDGVYTILNTLNTSYNKPIIINGGYEFINKAFSENINVDNFLYGMNQEEVYTSIDDYKYNIFSKKSNTDINYTIEYLSSLKDHGFNIYVIEYSKNRRLNRKITNIYRDLNFKAYVSRSIDL</sequence>
<accession>A0A267ME49</accession>
<proteinExistence type="predicted"/>
<gene>
    <name evidence="2" type="ORF">CCE28_18160</name>
</gene>
<dbReference type="RefSeq" id="WP_095135152.1">
    <property type="nucleotide sequence ID" value="NZ_NIBG01000023.1"/>
</dbReference>
<evidence type="ECO:0000259" key="1">
    <source>
        <dbReference type="Pfam" id="PF03537"/>
    </source>
</evidence>
<dbReference type="Proteomes" id="UP000216024">
    <property type="component" value="Unassembled WGS sequence"/>
</dbReference>
<dbReference type="InterPro" id="IPR013785">
    <property type="entry name" value="Aldolase_TIM"/>
</dbReference>
<dbReference type="OrthoDB" id="10730at2"/>
<dbReference type="PANTHER" id="PTHR35882:SF2">
    <property type="entry name" value="PELA"/>
    <property type="match status" value="1"/>
</dbReference>